<proteinExistence type="predicted"/>
<reference evidence="1 2" key="1">
    <citation type="journal article" date="2015" name="Nature">
        <title>rRNA introns, odd ribosomes, and small enigmatic genomes across a large radiation of phyla.</title>
        <authorList>
            <person name="Brown C.T."/>
            <person name="Hug L.A."/>
            <person name="Thomas B.C."/>
            <person name="Sharon I."/>
            <person name="Castelle C.J."/>
            <person name="Singh A."/>
            <person name="Wilkins M.J."/>
            <person name="Williams K.H."/>
            <person name="Banfield J.F."/>
        </authorList>
    </citation>
    <scope>NUCLEOTIDE SEQUENCE [LARGE SCALE GENOMIC DNA]</scope>
</reference>
<dbReference type="Proteomes" id="UP000034846">
    <property type="component" value="Unassembled WGS sequence"/>
</dbReference>
<sequence length="193" mass="21622">MECSHFREQDIELSLERALQFSAARKLISGLILASTERDADRAVFLGKICLRWRYSTKSDGLTYAPDHLHGNVAVDCRLGLLGAACRLAQSPKAHERDKADLALKTLLTHAKGALQSSHFHVYDEAVDLLCEAWEPHLCGTWRMWNLREPQVAGGPELVDLVDGDDYHSIFTAELPATVEWSSHYHGFVPRSN</sequence>
<gene>
    <name evidence="1" type="ORF">UY72_C0072G0010</name>
</gene>
<dbReference type="EMBL" id="LCRD01000072">
    <property type="protein sequence ID" value="KKW28450.1"/>
    <property type="molecule type" value="Genomic_DNA"/>
</dbReference>
<protein>
    <submittedName>
        <fullName evidence="1">Uncharacterized protein</fullName>
    </submittedName>
</protein>
<evidence type="ECO:0000313" key="1">
    <source>
        <dbReference type="EMBL" id="KKW28450.1"/>
    </source>
</evidence>
<organism evidence="1 2">
    <name type="scientific">Candidatus Uhrbacteria bacterium GW2011_GWD2_52_7</name>
    <dbReference type="NCBI Taxonomy" id="1618989"/>
    <lineage>
        <taxon>Bacteria</taxon>
        <taxon>Candidatus Uhriibacteriota</taxon>
    </lineage>
</organism>
<dbReference type="AlphaFoldDB" id="A0A0G1XC41"/>
<accession>A0A0G1XC41</accession>
<evidence type="ECO:0000313" key="2">
    <source>
        <dbReference type="Proteomes" id="UP000034846"/>
    </source>
</evidence>
<comment type="caution">
    <text evidence="1">The sequence shown here is derived from an EMBL/GenBank/DDBJ whole genome shotgun (WGS) entry which is preliminary data.</text>
</comment>
<name>A0A0G1XC41_9BACT</name>